<feature type="compositionally biased region" description="Polar residues" evidence="2">
    <location>
        <begin position="875"/>
        <end position="892"/>
    </location>
</feature>
<dbReference type="Gene3D" id="1.10.287.110">
    <property type="entry name" value="DnaJ domain"/>
    <property type="match status" value="1"/>
</dbReference>
<proteinExistence type="predicted"/>
<gene>
    <name evidence="5" type="ORF">CYCCA115_LOCUS22458</name>
</gene>
<dbReference type="InterPro" id="IPR036612">
    <property type="entry name" value="KH_dom_type_1_sf"/>
</dbReference>
<dbReference type="SUPFAM" id="SSF57850">
    <property type="entry name" value="RING/U-box"/>
    <property type="match status" value="1"/>
</dbReference>
<dbReference type="Pfam" id="PF04564">
    <property type="entry name" value="U-box"/>
    <property type="match status" value="1"/>
</dbReference>
<dbReference type="InterPro" id="IPR001623">
    <property type="entry name" value="DnaJ_domain"/>
</dbReference>
<evidence type="ECO:0000259" key="4">
    <source>
        <dbReference type="PROSITE" id="PS51698"/>
    </source>
</evidence>
<dbReference type="EMBL" id="CAKOGP040002313">
    <property type="protein sequence ID" value="CAJ1966873.1"/>
    <property type="molecule type" value="Genomic_DNA"/>
</dbReference>
<dbReference type="InterPro" id="IPR013083">
    <property type="entry name" value="Znf_RING/FYVE/PHD"/>
</dbReference>
<evidence type="ECO:0000259" key="3">
    <source>
        <dbReference type="PROSITE" id="PS50076"/>
    </source>
</evidence>
<feature type="compositionally biased region" description="Low complexity" evidence="2">
    <location>
        <begin position="651"/>
        <end position="673"/>
    </location>
</feature>
<dbReference type="SUPFAM" id="SSF54791">
    <property type="entry name" value="Eukaryotic type KH-domain (KH-domain type I)"/>
    <property type="match status" value="1"/>
</dbReference>
<dbReference type="AlphaFoldDB" id="A0AAD2G9S9"/>
<evidence type="ECO:0000256" key="2">
    <source>
        <dbReference type="SAM" id="MobiDB-lite"/>
    </source>
</evidence>
<keyword evidence="6" id="KW-1185">Reference proteome</keyword>
<evidence type="ECO:0000313" key="5">
    <source>
        <dbReference type="EMBL" id="CAJ1966873.1"/>
    </source>
</evidence>
<feature type="region of interest" description="Disordered" evidence="2">
    <location>
        <begin position="192"/>
        <end position="215"/>
    </location>
</feature>
<dbReference type="Proteomes" id="UP001295423">
    <property type="component" value="Unassembled WGS sequence"/>
</dbReference>
<dbReference type="Gene3D" id="3.30.1370.10">
    <property type="entry name" value="K Homology domain, type 1"/>
    <property type="match status" value="1"/>
</dbReference>
<reference evidence="5" key="1">
    <citation type="submission" date="2023-08" db="EMBL/GenBank/DDBJ databases">
        <authorList>
            <person name="Audoor S."/>
            <person name="Bilcke G."/>
        </authorList>
    </citation>
    <scope>NUCLEOTIDE SEQUENCE</scope>
</reference>
<feature type="region of interest" description="Disordered" evidence="2">
    <location>
        <begin position="1"/>
        <end position="38"/>
    </location>
</feature>
<evidence type="ECO:0000256" key="1">
    <source>
        <dbReference type="PROSITE-ProRule" id="PRU00117"/>
    </source>
</evidence>
<comment type="caution">
    <text evidence="5">The sequence shown here is derived from an EMBL/GenBank/DDBJ whole genome shotgun (WGS) entry which is preliminary data.</text>
</comment>
<dbReference type="CDD" id="cd16655">
    <property type="entry name" value="RING-Ubox_WDSUB1-like"/>
    <property type="match status" value="1"/>
</dbReference>
<feature type="compositionally biased region" description="Polar residues" evidence="2">
    <location>
        <begin position="826"/>
        <end position="838"/>
    </location>
</feature>
<dbReference type="CDD" id="cd00105">
    <property type="entry name" value="KH-I"/>
    <property type="match status" value="1"/>
</dbReference>
<evidence type="ECO:0008006" key="7">
    <source>
        <dbReference type="Google" id="ProtNLM"/>
    </source>
</evidence>
<dbReference type="PROSITE" id="PS51698">
    <property type="entry name" value="U_BOX"/>
    <property type="match status" value="1"/>
</dbReference>
<dbReference type="InterPro" id="IPR003613">
    <property type="entry name" value="Ubox_domain"/>
</dbReference>
<feature type="region of interest" description="Disordered" evidence="2">
    <location>
        <begin position="651"/>
        <end position="723"/>
    </location>
</feature>
<sequence length="1180" mass="132461">MAPKKQRDAARKEKIAAKKKEAKEASAPIERDEKTKPSRDHWLVPMSYKDIPAVESLGIPSAGGLQPAHNIIELLVKERGAMIILENNTSDLYNKKLQEALDEAQTQATSGISRQFRKASIHVHPDRHGDLYWKEFDRLKSAYQIMKDVEVRKDYLDHMLHQVLIHQTDPRARTIHNFFQAMHDQWHEKYKKSQEQDTAHARYQQQQQQQSRNYNDLRNVGQQHYFIDTSERTRQPGHSSICKSSAVNRTIVLGLHIRNSEELLFSLHEVVIEAWPVEDEEDRNEVKRLNREDLKSILHEKEEDEGSHRFFRVPLEFDEHCKWCIQWTVILHIPELPEPYVSTASTRRLAFDLRHPAWKRSIHEYPILLNFAKIDATALSKFCQKLAAQEKMKPEALETESWKLHRLLSKGRSTGRRLHTCLEILEYSIDRCEPLVLLLKACDEGVHAKSILDQHVFAGQKKNALKSFKQSVATMIESGELSDWLDKVQMDQLKNHGGEANRLFQLLVEGKKANSLLVDSTALRKAADRLDLFSEKQCQTLLERAVQTDEQMAIETDRLVKEEHAKKKEETQRARLEARAKGMPLRGSEVELFGLQKRADLNGSVGLYMGIATTTEDRYIVKLFDGSEVSIKKTNFSLYERRNKVGIESMTTATSNTSSTAGPSGSSSTASPTRKNKTTKGAVLPKAPKPARAGKTSSNSVALKEEASTSSPNAISPPHRKHATWIPKDRFSAFIGPRGTNVRRLSLQTKVNYIKVMKEEVYMTSDGRKWLFVKIGGKIQNTLNAVKAINRWVEESESENTAQSIPDEARKGSITTPSNIKDDAPSQASAKKNGTQVKSSKKPKQNDIKGAKSPPRNATPSPTSTMEPMDEMTRYYSTTEGNNDPTTQNIKSSAGVRPIGPPSTTKIPHAVSPVLAPSALEVGQKSTFPGMLEFLTENVGCFKSSSKAFFDYLVSMDIKSMRDLAEATADNDLMADFIENGLKKFKKGSFKKAVVAIEPLKESISPMMMAASIPGLKEFLSQHAGSFKTSPKAFSDYLTSMDIEGMRDLAEAVEDDDVIADFIENGLKKFKKGSFKKAVLAIETLKASMIPNPNHPPVYDAATPDGLTCPISFQLMINDPVLAADGMTYERAVIEQWFERNQGSGCILSPMTGEPLPNLHLQPNIAVKTMAREHERSAQA</sequence>
<organism evidence="5 6">
    <name type="scientific">Cylindrotheca closterium</name>
    <dbReference type="NCBI Taxonomy" id="2856"/>
    <lineage>
        <taxon>Eukaryota</taxon>
        <taxon>Sar</taxon>
        <taxon>Stramenopiles</taxon>
        <taxon>Ochrophyta</taxon>
        <taxon>Bacillariophyta</taxon>
        <taxon>Bacillariophyceae</taxon>
        <taxon>Bacillariophycidae</taxon>
        <taxon>Bacillariales</taxon>
        <taxon>Bacillariaceae</taxon>
        <taxon>Cylindrotheca</taxon>
    </lineage>
</organism>
<dbReference type="PROSITE" id="PS50076">
    <property type="entry name" value="DNAJ_2"/>
    <property type="match status" value="1"/>
</dbReference>
<evidence type="ECO:0000313" key="6">
    <source>
        <dbReference type="Proteomes" id="UP001295423"/>
    </source>
</evidence>
<dbReference type="PANTHER" id="PTHR46573:SF1">
    <property type="entry name" value="WD REPEAT, SAM AND U-BOX DOMAIN-CONTAINING PROTEIN 1"/>
    <property type="match status" value="1"/>
</dbReference>
<keyword evidence="1" id="KW-0694">RNA-binding</keyword>
<dbReference type="Gene3D" id="3.30.40.10">
    <property type="entry name" value="Zinc/RING finger domain, C3HC4 (zinc finger)"/>
    <property type="match status" value="1"/>
</dbReference>
<dbReference type="InterPro" id="IPR036869">
    <property type="entry name" value="J_dom_sf"/>
</dbReference>
<feature type="domain" description="J" evidence="3">
    <location>
        <begin position="96"/>
        <end position="159"/>
    </location>
</feature>
<dbReference type="InterPro" id="IPR052085">
    <property type="entry name" value="WD-SAM-U-box"/>
</dbReference>
<accession>A0AAD2G9S9</accession>
<dbReference type="GO" id="GO:0003723">
    <property type="term" value="F:RNA binding"/>
    <property type="evidence" value="ECO:0007669"/>
    <property type="project" value="UniProtKB-UniRule"/>
</dbReference>
<dbReference type="GO" id="GO:0004842">
    <property type="term" value="F:ubiquitin-protein transferase activity"/>
    <property type="evidence" value="ECO:0007669"/>
    <property type="project" value="InterPro"/>
</dbReference>
<dbReference type="SUPFAM" id="SSF46565">
    <property type="entry name" value="Chaperone J-domain"/>
    <property type="match status" value="1"/>
</dbReference>
<dbReference type="PROSITE" id="PS50084">
    <property type="entry name" value="KH_TYPE_1"/>
    <property type="match status" value="1"/>
</dbReference>
<feature type="compositionally biased region" description="Polar residues" evidence="2">
    <location>
        <begin position="856"/>
        <end position="866"/>
    </location>
</feature>
<dbReference type="SMART" id="SM00504">
    <property type="entry name" value="Ubox"/>
    <property type="match status" value="1"/>
</dbReference>
<feature type="region of interest" description="Disordered" evidence="2">
    <location>
        <begin position="796"/>
        <end position="908"/>
    </location>
</feature>
<dbReference type="PANTHER" id="PTHR46573">
    <property type="entry name" value="WD REPEAT, SAM AND U-BOX DOMAIN-CONTAINING PROTEIN 1"/>
    <property type="match status" value="1"/>
</dbReference>
<dbReference type="GO" id="GO:0016567">
    <property type="term" value="P:protein ubiquitination"/>
    <property type="evidence" value="ECO:0007669"/>
    <property type="project" value="InterPro"/>
</dbReference>
<feature type="domain" description="U-box" evidence="4">
    <location>
        <begin position="1102"/>
        <end position="1180"/>
    </location>
</feature>
<protein>
    <recommendedName>
        <fullName evidence="7">RING-type E3 ubiquitin transferase</fullName>
    </recommendedName>
</protein>
<name>A0AAD2G9S9_9STRA</name>